<proteinExistence type="predicted"/>
<dbReference type="OrthoDB" id="1644512at2759"/>
<dbReference type="AlphaFoldDB" id="A0A6J1J1B2"/>
<organism evidence="2 3">
    <name type="scientific">Cucurbita maxima</name>
    <name type="common">Pumpkin</name>
    <name type="synonym">Winter squash</name>
    <dbReference type="NCBI Taxonomy" id="3661"/>
    <lineage>
        <taxon>Eukaryota</taxon>
        <taxon>Viridiplantae</taxon>
        <taxon>Streptophyta</taxon>
        <taxon>Embryophyta</taxon>
        <taxon>Tracheophyta</taxon>
        <taxon>Spermatophyta</taxon>
        <taxon>Magnoliopsida</taxon>
        <taxon>eudicotyledons</taxon>
        <taxon>Gunneridae</taxon>
        <taxon>Pentapetalae</taxon>
        <taxon>rosids</taxon>
        <taxon>fabids</taxon>
        <taxon>Cucurbitales</taxon>
        <taxon>Cucurbitaceae</taxon>
        <taxon>Cucurbiteae</taxon>
        <taxon>Cucurbita</taxon>
    </lineage>
</organism>
<dbReference type="InterPro" id="IPR053273">
    <property type="entry name" value="CST_Regulator"/>
</dbReference>
<dbReference type="RefSeq" id="XP_022981158.1">
    <property type="nucleotide sequence ID" value="XM_023125390.1"/>
</dbReference>
<dbReference type="RefSeq" id="XP_022981159.1">
    <property type="nucleotide sequence ID" value="XM_023125391.1"/>
</dbReference>
<keyword evidence="2" id="KW-1185">Reference proteome</keyword>
<protein>
    <submittedName>
        <fullName evidence="3 4">Uncharacterized protein LOC111480389 isoform X1</fullName>
    </submittedName>
</protein>
<accession>A0A6J1J1B2</accession>
<gene>
    <name evidence="3 4" type="primary">LOC111480389</name>
</gene>
<name>A0A6J1J1B2_CUCMA</name>
<dbReference type="GO" id="GO:0005776">
    <property type="term" value="C:autophagosome"/>
    <property type="evidence" value="ECO:0007669"/>
    <property type="project" value="TreeGrafter"/>
</dbReference>
<reference evidence="3 4" key="1">
    <citation type="submission" date="2025-04" db="UniProtKB">
        <authorList>
            <consortium name="RefSeq"/>
        </authorList>
    </citation>
    <scope>IDENTIFICATION</scope>
    <source>
        <tissue evidence="3 4">Young leaves</tissue>
    </source>
</reference>
<feature type="compositionally biased region" description="Low complexity" evidence="1">
    <location>
        <begin position="130"/>
        <end position="143"/>
    </location>
</feature>
<feature type="region of interest" description="Disordered" evidence="1">
    <location>
        <begin position="127"/>
        <end position="156"/>
    </location>
</feature>
<dbReference type="Proteomes" id="UP000504608">
    <property type="component" value="Unplaced"/>
</dbReference>
<dbReference type="GO" id="GO:0061908">
    <property type="term" value="C:phagophore"/>
    <property type="evidence" value="ECO:0007669"/>
    <property type="project" value="TreeGrafter"/>
</dbReference>
<evidence type="ECO:0000313" key="3">
    <source>
        <dbReference type="RefSeq" id="XP_022981158.1"/>
    </source>
</evidence>
<evidence type="ECO:0000313" key="2">
    <source>
        <dbReference type="Proteomes" id="UP000504608"/>
    </source>
</evidence>
<evidence type="ECO:0000256" key="1">
    <source>
        <dbReference type="SAM" id="MobiDB-lite"/>
    </source>
</evidence>
<dbReference type="PANTHER" id="PTHR34659:SF1">
    <property type="entry name" value="PROTEIN EGT2"/>
    <property type="match status" value="1"/>
</dbReference>
<dbReference type="PANTHER" id="PTHR34659">
    <property type="entry name" value="BNAA05G11610D PROTEIN"/>
    <property type="match status" value="1"/>
</dbReference>
<feature type="region of interest" description="Disordered" evidence="1">
    <location>
        <begin position="220"/>
        <end position="247"/>
    </location>
</feature>
<feature type="compositionally biased region" description="Basic and acidic residues" evidence="1">
    <location>
        <begin position="147"/>
        <end position="156"/>
    </location>
</feature>
<sequence>MDFRYKANMWVGNMFQKFEAACQEMDNIMNQDTVKYVENQVSSASENVKKLYSGFVQGLLPRVEDSMKYEAKAAARRGHVPVNAYGKDANNDVNKSSVGCGSTDQLDNCSRVSCKVTFVDEEVAKVPNQSLSIPSSRSPRNISETNDTNKRASSVHDDFDMQLDDDVHLVGTNDEVLTDKDARKKSEEDTAMEFDASDPLKHMADCTSCQVKVTNGEEILISDNSHPPLESSRLSGKNDNDLSDENSDEVLKKGVIIEPNTTDDLNNDRLSHERSETNFISKEADDSNLLLKPGRIDNECEENIVTSTRGPPLTSIHGTDAESAHNVTQASSILVNNLVHFSPKLETTPKNLENGTGRSNAPDATSYELVSQVLTRGETVEETRPVSSLKSLQNFSNCTFFPEEPADQRASIEYESRLCFEGVDHASIENKTLEMKFVSSSSSLSFIDSLGTHASRANESAFHPKFHTTSQVAFSKSSSSRKLSLSTEVATSRSSLCRPYNSRCSISDAGLETVDLGHPVTVKDECDSVDYKAFHAISRRTQKLRSYKKRIQEAFNSKKRLAKEYEQLAIWYGDIDLEFSTGSSQKLDRKNVSTSYASDSEWELL</sequence>
<evidence type="ECO:0000313" key="4">
    <source>
        <dbReference type="RefSeq" id="XP_022981159.1"/>
    </source>
</evidence>
<dbReference type="GO" id="GO:0006950">
    <property type="term" value="P:response to stress"/>
    <property type="evidence" value="ECO:0007669"/>
    <property type="project" value="TreeGrafter"/>
</dbReference>
<dbReference type="GeneID" id="111480389"/>
<dbReference type="KEGG" id="cmax:111480389"/>